<reference evidence="2 3" key="1">
    <citation type="submission" date="2019-12" db="EMBL/GenBank/DDBJ databases">
        <title>Chromosome-level assembly of the Caenorhabditis remanei genome.</title>
        <authorList>
            <person name="Teterina A.A."/>
            <person name="Willis J.H."/>
            <person name="Phillips P.C."/>
        </authorList>
    </citation>
    <scope>NUCLEOTIDE SEQUENCE [LARGE SCALE GENOMIC DNA]</scope>
    <source>
        <strain evidence="2 3">PX506</strain>
        <tissue evidence="2">Whole organism</tissue>
    </source>
</reference>
<evidence type="ECO:0000256" key="1">
    <source>
        <dbReference type="SAM" id="MobiDB-lite"/>
    </source>
</evidence>
<evidence type="ECO:0000313" key="3">
    <source>
        <dbReference type="Proteomes" id="UP000483820"/>
    </source>
</evidence>
<feature type="compositionally biased region" description="Polar residues" evidence="1">
    <location>
        <begin position="34"/>
        <end position="43"/>
    </location>
</feature>
<organism evidence="2 3">
    <name type="scientific">Caenorhabditis remanei</name>
    <name type="common">Caenorhabditis vulgaris</name>
    <dbReference type="NCBI Taxonomy" id="31234"/>
    <lineage>
        <taxon>Eukaryota</taxon>
        <taxon>Metazoa</taxon>
        <taxon>Ecdysozoa</taxon>
        <taxon>Nematoda</taxon>
        <taxon>Chromadorea</taxon>
        <taxon>Rhabditida</taxon>
        <taxon>Rhabditina</taxon>
        <taxon>Rhabditomorpha</taxon>
        <taxon>Rhabditoidea</taxon>
        <taxon>Rhabditidae</taxon>
        <taxon>Peloderinae</taxon>
        <taxon>Caenorhabditis</taxon>
    </lineage>
</organism>
<dbReference type="CTD" id="9819202"/>
<protein>
    <submittedName>
        <fullName evidence="2">Uncharacterized protein</fullName>
    </submittedName>
</protein>
<feature type="region of interest" description="Disordered" evidence="1">
    <location>
        <begin position="18"/>
        <end position="70"/>
    </location>
</feature>
<dbReference type="AlphaFoldDB" id="A0A6A5HPU9"/>
<name>A0A6A5HPU9_CAERE</name>
<comment type="caution">
    <text evidence="2">The sequence shown here is derived from an EMBL/GenBank/DDBJ whole genome shotgun (WGS) entry which is preliminary data.</text>
</comment>
<dbReference type="EMBL" id="WUAV01000001">
    <property type="protein sequence ID" value="KAF1770240.1"/>
    <property type="molecule type" value="Genomic_DNA"/>
</dbReference>
<dbReference type="GeneID" id="9819202"/>
<dbReference type="KEGG" id="crq:GCK72_002058"/>
<sequence>MGNLFETTPISTINEIEQSTLNSTQPNDPIDYGETSTRNQSYGEDQANRHRDQVEEDSISINGDEPGRMNQDYIYTSHKERGNNENVNELFMDNNEVRSIYEGHDIIPAETSNNNQEDCNIQSDDYSYDYLIQSGGSLEDDDGLLYNVPVIPELETRDIPMDQLDIR</sequence>
<dbReference type="RefSeq" id="XP_003114663.2">
    <property type="nucleotide sequence ID" value="XM_003114615.2"/>
</dbReference>
<evidence type="ECO:0000313" key="2">
    <source>
        <dbReference type="EMBL" id="KAF1770240.1"/>
    </source>
</evidence>
<proteinExistence type="predicted"/>
<gene>
    <name evidence="2" type="ORF">GCK72_002058</name>
</gene>
<feature type="compositionally biased region" description="Polar residues" evidence="1">
    <location>
        <begin position="18"/>
        <end position="27"/>
    </location>
</feature>
<dbReference type="Proteomes" id="UP000483820">
    <property type="component" value="Chromosome I"/>
</dbReference>
<accession>A0A6A5HPU9</accession>